<dbReference type="AlphaFoldDB" id="A0A8B2NHJ6"/>
<dbReference type="InterPro" id="IPR050789">
    <property type="entry name" value="Diverse_Enzym_Activities"/>
</dbReference>
<dbReference type="Pfam" id="PF00144">
    <property type="entry name" value="Beta-lactamase"/>
    <property type="match status" value="1"/>
</dbReference>
<dbReference type="InterPro" id="IPR001466">
    <property type="entry name" value="Beta-lactam-related"/>
</dbReference>
<dbReference type="EMBL" id="QHHQ01000006">
    <property type="protein sequence ID" value="RAH98812.1"/>
    <property type="molecule type" value="Genomic_DNA"/>
</dbReference>
<reference evidence="3 4" key="1">
    <citation type="submission" date="2018-05" db="EMBL/GenBank/DDBJ databases">
        <title>Acuticoccus sediminis sp. nov., isolated from deep-sea sediment of Indian Ocean.</title>
        <authorList>
            <person name="Liu X."/>
            <person name="Lai Q."/>
            <person name="Du Y."/>
            <person name="Sun F."/>
            <person name="Zhang X."/>
            <person name="Wang S."/>
            <person name="Shao Z."/>
        </authorList>
    </citation>
    <scope>NUCLEOTIDE SEQUENCE [LARGE SCALE GENOMIC DNA]</scope>
    <source>
        <strain evidence="3 4">PTG4-2</strain>
    </source>
</reference>
<evidence type="ECO:0000259" key="2">
    <source>
        <dbReference type="Pfam" id="PF00144"/>
    </source>
</evidence>
<dbReference type="Proteomes" id="UP000249590">
    <property type="component" value="Unassembled WGS sequence"/>
</dbReference>
<protein>
    <submittedName>
        <fullName evidence="3">Serine hydrolase</fullName>
    </submittedName>
</protein>
<dbReference type="Gene3D" id="3.40.710.10">
    <property type="entry name" value="DD-peptidase/beta-lactamase superfamily"/>
    <property type="match status" value="1"/>
</dbReference>
<gene>
    <name evidence="3" type="ORF">DLJ53_24570</name>
</gene>
<proteinExistence type="predicted"/>
<dbReference type="InterPro" id="IPR012338">
    <property type="entry name" value="Beta-lactam/transpept-like"/>
</dbReference>
<feature type="signal peptide" evidence="1">
    <location>
        <begin position="1"/>
        <end position="21"/>
    </location>
</feature>
<evidence type="ECO:0000313" key="4">
    <source>
        <dbReference type="Proteomes" id="UP000249590"/>
    </source>
</evidence>
<dbReference type="GO" id="GO:0016787">
    <property type="term" value="F:hydrolase activity"/>
    <property type="evidence" value="ECO:0007669"/>
    <property type="project" value="UniProtKB-KW"/>
</dbReference>
<dbReference type="OrthoDB" id="5377981at2"/>
<evidence type="ECO:0000256" key="1">
    <source>
        <dbReference type="SAM" id="SignalP"/>
    </source>
</evidence>
<comment type="caution">
    <text evidence="3">The sequence shown here is derived from an EMBL/GenBank/DDBJ whole genome shotgun (WGS) entry which is preliminary data.</text>
</comment>
<feature type="domain" description="Beta-lactamase-related" evidence="2">
    <location>
        <begin position="46"/>
        <end position="417"/>
    </location>
</feature>
<accession>A0A8B2NHJ6</accession>
<dbReference type="SUPFAM" id="SSF56601">
    <property type="entry name" value="beta-lactamase/transpeptidase-like"/>
    <property type="match status" value="1"/>
</dbReference>
<name>A0A8B2NHJ6_9HYPH</name>
<sequence length="433" mass="46287">MMVRSIGALVLCLLAAAPAAAEPLPTATPEAVGLLPERLEAIGARLTADVDDGVIPGAVLMILRNRKVAYFEAFGESDTRDHTAMAPDSIFRIYSMTKPITSVVAMQLVEEGRLKLSDPVEKYIPAFANPRIGIEGKDDAGEPVLEGEAPATRGPTVHDLLRHTSGVVYGAFGRGAIRDIYAEKRITGTTLTAFDQASAIGETPLAFEPGTGWEYGRSTDVLGAVIEVVEGKPLSEVFRERILGPLRMEDTAFWVADEADRARVAHPLDSTVSGREFLLDPAKEPVQLSGGGGLFSTATDYARFVLALMNGGTLDGARILGPRTVAYMTSDHLGDIPHRAPEGVPTTGYLPGPGYGFGLGFAVRTDAGVSPLQGTVGDYFWGGYAGTYFWIDPRQDLAVVFMVQSVREAAPYRELLRNMVYGALLPREAASGD</sequence>
<evidence type="ECO:0000313" key="3">
    <source>
        <dbReference type="EMBL" id="RAH98812.1"/>
    </source>
</evidence>
<feature type="chain" id="PRO_5032742992" evidence="1">
    <location>
        <begin position="22"/>
        <end position="433"/>
    </location>
</feature>
<keyword evidence="1" id="KW-0732">Signal</keyword>
<dbReference type="PANTHER" id="PTHR43283:SF3">
    <property type="entry name" value="BETA-LACTAMASE FAMILY PROTEIN (AFU_ORTHOLOGUE AFUA_5G07500)"/>
    <property type="match status" value="1"/>
</dbReference>
<organism evidence="3 4">
    <name type="scientific">Acuticoccus sediminis</name>
    <dbReference type="NCBI Taxonomy" id="2184697"/>
    <lineage>
        <taxon>Bacteria</taxon>
        <taxon>Pseudomonadati</taxon>
        <taxon>Pseudomonadota</taxon>
        <taxon>Alphaproteobacteria</taxon>
        <taxon>Hyphomicrobiales</taxon>
        <taxon>Amorphaceae</taxon>
        <taxon>Acuticoccus</taxon>
    </lineage>
</organism>
<dbReference type="PANTHER" id="PTHR43283">
    <property type="entry name" value="BETA-LACTAMASE-RELATED"/>
    <property type="match status" value="1"/>
</dbReference>
<keyword evidence="3" id="KW-0378">Hydrolase</keyword>
<keyword evidence="4" id="KW-1185">Reference proteome</keyword>
<dbReference type="RefSeq" id="WP_111350186.1">
    <property type="nucleotide sequence ID" value="NZ_QHHQ01000006.1"/>
</dbReference>